<protein>
    <submittedName>
        <fullName evidence="2">ChrR family anti-sigma-E factor</fullName>
    </submittedName>
</protein>
<dbReference type="NCBIfam" id="TIGR02451">
    <property type="entry name" value="anti_sig_ChrR"/>
    <property type="match status" value="1"/>
</dbReference>
<accession>A0ABV7KWH3</accession>
<evidence type="ECO:0000313" key="3">
    <source>
        <dbReference type="Proteomes" id="UP001595528"/>
    </source>
</evidence>
<dbReference type="InterPro" id="IPR012807">
    <property type="entry name" value="Anti-sigma_ChrR"/>
</dbReference>
<dbReference type="Gene3D" id="1.10.10.1320">
    <property type="entry name" value="Anti-sigma factor, zinc-finger domain"/>
    <property type="match status" value="1"/>
</dbReference>
<gene>
    <name evidence="2" type="ORF">ACFOGJ_05645</name>
</gene>
<evidence type="ECO:0000313" key="2">
    <source>
        <dbReference type="EMBL" id="MFC3226705.1"/>
    </source>
</evidence>
<dbReference type="InterPro" id="IPR041916">
    <property type="entry name" value="Anti_sigma_zinc_sf"/>
</dbReference>
<dbReference type="InterPro" id="IPR014710">
    <property type="entry name" value="RmlC-like_jellyroll"/>
</dbReference>
<dbReference type="InterPro" id="IPR011051">
    <property type="entry name" value="RmlC_Cupin_sf"/>
</dbReference>
<dbReference type="CDD" id="cd20301">
    <property type="entry name" value="cupin_ChrR"/>
    <property type="match status" value="1"/>
</dbReference>
<organism evidence="2 3">
    <name type="scientific">Marinibaculum pumilum</name>
    <dbReference type="NCBI Taxonomy" id="1766165"/>
    <lineage>
        <taxon>Bacteria</taxon>
        <taxon>Pseudomonadati</taxon>
        <taxon>Pseudomonadota</taxon>
        <taxon>Alphaproteobacteria</taxon>
        <taxon>Rhodospirillales</taxon>
        <taxon>Rhodospirillaceae</taxon>
        <taxon>Marinibaculum</taxon>
    </lineage>
</organism>
<dbReference type="SUPFAM" id="SSF51182">
    <property type="entry name" value="RmlC-like cupins"/>
    <property type="match status" value="1"/>
</dbReference>
<dbReference type="RefSeq" id="WP_379898915.1">
    <property type="nucleotide sequence ID" value="NZ_JBHRTR010000015.1"/>
</dbReference>
<name>A0ABV7KWH3_9PROT</name>
<sequence length="223" mass="24133">MKPSHHPVEEFLLDYALGHLPEAWALAVATHLTFCPDCRNRVAGYERMAGQAVAEAGPVPMGEGSLAAVLQRLDAPPAMAESPPAARPDAPLSIDGVPLPAPLRRYLAAGEAGRSWRRVMSGLDELRLPVGEEGQKAVLLRIQPGRAMPWHTHRGEEMTVVLDGGFVDASGEFRRGDCALLDSQVDHRPVAMEDRACLCLAVTDAPLKLTGPVGRWLNPLIRY</sequence>
<keyword evidence="3" id="KW-1185">Reference proteome</keyword>
<feature type="domain" description="ChrR-like cupin" evidence="1">
    <location>
        <begin position="115"/>
        <end position="201"/>
    </location>
</feature>
<dbReference type="Pfam" id="PF12973">
    <property type="entry name" value="Cupin_7"/>
    <property type="match status" value="1"/>
</dbReference>
<proteinExistence type="predicted"/>
<dbReference type="Gene3D" id="2.60.120.10">
    <property type="entry name" value="Jelly Rolls"/>
    <property type="match status" value="1"/>
</dbReference>
<reference evidence="3" key="1">
    <citation type="journal article" date="2019" name="Int. J. Syst. Evol. Microbiol.">
        <title>The Global Catalogue of Microorganisms (GCM) 10K type strain sequencing project: providing services to taxonomists for standard genome sequencing and annotation.</title>
        <authorList>
            <consortium name="The Broad Institute Genomics Platform"/>
            <consortium name="The Broad Institute Genome Sequencing Center for Infectious Disease"/>
            <person name="Wu L."/>
            <person name="Ma J."/>
        </authorList>
    </citation>
    <scope>NUCLEOTIDE SEQUENCE [LARGE SCALE GENOMIC DNA]</scope>
    <source>
        <strain evidence="3">KCTC 42964</strain>
    </source>
</reference>
<comment type="caution">
    <text evidence="2">The sequence shown here is derived from an EMBL/GenBank/DDBJ whole genome shotgun (WGS) entry which is preliminary data.</text>
</comment>
<dbReference type="InterPro" id="IPR025979">
    <property type="entry name" value="ChrR-like_cupin_dom"/>
</dbReference>
<evidence type="ECO:0000259" key="1">
    <source>
        <dbReference type="Pfam" id="PF12973"/>
    </source>
</evidence>
<dbReference type="Proteomes" id="UP001595528">
    <property type="component" value="Unassembled WGS sequence"/>
</dbReference>
<dbReference type="EMBL" id="JBHRTR010000015">
    <property type="protein sequence ID" value="MFC3226705.1"/>
    <property type="molecule type" value="Genomic_DNA"/>
</dbReference>